<evidence type="ECO:0000313" key="3">
    <source>
        <dbReference type="Proteomes" id="UP000076962"/>
    </source>
</evidence>
<proteinExistence type="predicted"/>
<sequence>MQVYPFKVEKKMVNLESQQTNIKPSVALTKKELIAIIFCLGIVFPALLGGTFSLINYYSAIMAKIQTASTVQSTTLPSQKKASENVSAATLWRLRSCAAKIRRNRDDPQVALNDK</sequence>
<protein>
    <submittedName>
        <fullName evidence="2">Uncharacterized protein</fullName>
    </submittedName>
</protein>
<dbReference type="AlphaFoldDB" id="A0A176S5D5"/>
<name>A0A176S5D5_9GAMM</name>
<accession>A0A176S5D5</accession>
<keyword evidence="1" id="KW-1133">Transmembrane helix</keyword>
<evidence type="ECO:0000256" key="1">
    <source>
        <dbReference type="SAM" id="Phobius"/>
    </source>
</evidence>
<keyword evidence="1" id="KW-0812">Transmembrane</keyword>
<evidence type="ECO:0000313" key="2">
    <source>
        <dbReference type="EMBL" id="OAD23220.1"/>
    </source>
</evidence>
<keyword evidence="1" id="KW-0472">Membrane</keyword>
<comment type="caution">
    <text evidence="2">The sequence shown here is derived from an EMBL/GenBank/DDBJ whole genome shotgun (WGS) entry which is preliminary data.</text>
</comment>
<organism evidence="2 3">
    <name type="scientific">Candidatus Thiomargarita nelsonii</name>
    <dbReference type="NCBI Taxonomy" id="1003181"/>
    <lineage>
        <taxon>Bacteria</taxon>
        <taxon>Pseudomonadati</taxon>
        <taxon>Pseudomonadota</taxon>
        <taxon>Gammaproteobacteria</taxon>
        <taxon>Thiotrichales</taxon>
        <taxon>Thiotrichaceae</taxon>
        <taxon>Thiomargarita</taxon>
    </lineage>
</organism>
<feature type="transmembrane region" description="Helical" evidence="1">
    <location>
        <begin position="33"/>
        <end position="55"/>
    </location>
</feature>
<gene>
    <name evidence="2" type="ORF">THIOM_000955</name>
</gene>
<reference evidence="2 3" key="1">
    <citation type="submission" date="2016-05" db="EMBL/GenBank/DDBJ databases">
        <title>Single-cell genome of chain-forming Candidatus Thiomargarita nelsonii and comparison to other large sulfur-oxidizing bacteria.</title>
        <authorList>
            <person name="Winkel M."/>
            <person name="Salman V."/>
            <person name="Woyke T."/>
            <person name="Schulz-Vogt H."/>
            <person name="Richter M."/>
            <person name="Flood B."/>
            <person name="Bailey J."/>
            <person name="Amann R."/>
            <person name="Mussmann M."/>
        </authorList>
    </citation>
    <scope>NUCLEOTIDE SEQUENCE [LARGE SCALE GENOMIC DNA]</scope>
    <source>
        <strain evidence="2 3">THI036</strain>
    </source>
</reference>
<keyword evidence="3" id="KW-1185">Reference proteome</keyword>
<dbReference type="Proteomes" id="UP000076962">
    <property type="component" value="Unassembled WGS sequence"/>
</dbReference>
<dbReference type="EMBL" id="LUTY01000487">
    <property type="protein sequence ID" value="OAD23220.1"/>
    <property type="molecule type" value="Genomic_DNA"/>
</dbReference>